<dbReference type="PROSITE" id="PS51257">
    <property type="entry name" value="PROKAR_LIPOPROTEIN"/>
    <property type="match status" value="1"/>
</dbReference>
<dbReference type="SUPFAM" id="SSF52266">
    <property type="entry name" value="SGNH hydrolase"/>
    <property type="match status" value="1"/>
</dbReference>
<protein>
    <recommendedName>
        <fullName evidence="11">Scavenger receptor cysteine-rich type 1 protein M130-like</fullName>
    </recommendedName>
</protein>
<dbReference type="SMART" id="SM00034">
    <property type="entry name" value="CLECT"/>
    <property type="match status" value="1"/>
</dbReference>
<sequence length="601" mass="67331">MNNLRWFPDDLILNVKLLTSASGATGCQDGWESFKDKCFLFSEDQKSWSDAESHCKSLGAQLAELKDFDTNEFAKHFLNLKYLFHDEQTRHNFFIGLSDQDHTSVWKWAGSGKTADFTDWTSGEPSGGTEHCTVLWGYIGYWWNDEECQKNSISISCVFLNGISAFWFNNAIRLVGGQYPWEGRVEVKHNGQWGTICDDFFDINDTTVVCRMLGYNDTDGSVKYYGSSYFGRGYGPILIDDLDCSGEEDDVSECNRTDWFKNNCGHDEDVSVNCGVDIPIVRLVNGKSSLEGRVEINANGSWGTICDDSFGVQEANVICGMLGYAKAGSVHYSGAHFGSGDGPIVLDDLNCRGTETNILDCQSRGLFQHNCGHGEDAGVACNGPTTEVPSNISTPNCYISIVGDPVNVWIVGSSIVKHAFVAARDRPGGVNLDLGRLNASLWWQGKGGMIVKHVKSQLRTMKKYEDPPHFLILHVAGNDIGSSRVGFLRNEIQNVIRWIMKEFPNSKLVWSQILTRLKWRHSDDRKAMDLCRYRINNSIAAFIINCAGYYIKYPDIRADQKFFQPDGVHLSPLRNELWLNILQGAMEHFILKKDCASTFPC</sequence>
<feature type="disulfide bond" evidence="6">
    <location>
        <begin position="351"/>
        <end position="361"/>
    </location>
</feature>
<keyword evidence="1" id="KW-0732">Signal</keyword>
<organism evidence="9 10">
    <name type="scientific">Mytilus coruscus</name>
    <name type="common">Sea mussel</name>
    <dbReference type="NCBI Taxonomy" id="42192"/>
    <lineage>
        <taxon>Eukaryota</taxon>
        <taxon>Metazoa</taxon>
        <taxon>Spiralia</taxon>
        <taxon>Lophotrochozoa</taxon>
        <taxon>Mollusca</taxon>
        <taxon>Bivalvia</taxon>
        <taxon>Autobranchia</taxon>
        <taxon>Pteriomorphia</taxon>
        <taxon>Mytilida</taxon>
        <taxon>Mytiloidea</taxon>
        <taxon>Mytilidae</taxon>
        <taxon>Mytilinae</taxon>
        <taxon>Mytilus</taxon>
    </lineage>
</organism>
<dbReference type="InterPro" id="IPR016187">
    <property type="entry name" value="CTDL_fold"/>
</dbReference>
<accession>A0A6J8CV90</accession>
<dbReference type="PRINTS" id="PR00258">
    <property type="entry name" value="SPERACTRCPTR"/>
</dbReference>
<evidence type="ECO:0000256" key="4">
    <source>
        <dbReference type="ARBA" id="ARBA00023170"/>
    </source>
</evidence>
<dbReference type="Gene3D" id="3.40.50.1110">
    <property type="entry name" value="SGNH hydrolase"/>
    <property type="match status" value="1"/>
</dbReference>
<evidence type="ECO:0000256" key="5">
    <source>
        <dbReference type="ARBA" id="ARBA00023180"/>
    </source>
</evidence>
<evidence type="ECO:0000256" key="2">
    <source>
        <dbReference type="ARBA" id="ARBA00022737"/>
    </source>
</evidence>
<dbReference type="Pfam" id="PF00530">
    <property type="entry name" value="SRCR"/>
    <property type="match status" value="2"/>
</dbReference>
<dbReference type="PROSITE" id="PS00420">
    <property type="entry name" value="SRCR_1"/>
    <property type="match status" value="2"/>
</dbReference>
<dbReference type="PANTHER" id="PTHR48071">
    <property type="entry name" value="SRCR DOMAIN-CONTAINING PROTEIN"/>
    <property type="match status" value="1"/>
</dbReference>
<keyword evidence="2" id="KW-0677">Repeat</keyword>
<gene>
    <name evidence="9" type="ORF">MCOR_33828</name>
</gene>
<dbReference type="Gene3D" id="3.10.100.10">
    <property type="entry name" value="Mannose-Binding Protein A, subunit A"/>
    <property type="match status" value="1"/>
</dbReference>
<dbReference type="PROSITE" id="PS50041">
    <property type="entry name" value="C_TYPE_LECTIN_2"/>
    <property type="match status" value="1"/>
</dbReference>
<proteinExistence type="predicted"/>
<evidence type="ECO:0000256" key="1">
    <source>
        <dbReference type="ARBA" id="ARBA00022729"/>
    </source>
</evidence>
<dbReference type="InterPro" id="IPR001190">
    <property type="entry name" value="SRCR"/>
</dbReference>
<keyword evidence="3 6" id="KW-1015">Disulfide bond</keyword>
<dbReference type="Pfam" id="PF00059">
    <property type="entry name" value="Lectin_C"/>
    <property type="match status" value="1"/>
</dbReference>
<dbReference type="EMBL" id="CACVKT020006043">
    <property type="protein sequence ID" value="CAC5399581.1"/>
    <property type="molecule type" value="Genomic_DNA"/>
</dbReference>
<evidence type="ECO:0008006" key="11">
    <source>
        <dbReference type="Google" id="ProtNLM"/>
    </source>
</evidence>
<dbReference type="OrthoDB" id="6271941at2759"/>
<dbReference type="PROSITE" id="PS50287">
    <property type="entry name" value="SRCR_2"/>
    <property type="match status" value="2"/>
</dbReference>
<keyword evidence="10" id="KW-1185">Reference proteome</keyword>
<dbReference type="GO" id="GO:0016020">
    <property type="term" value="C:membrane"/>
    <property type="evidence" value="ECO:0007669"/>
    <property type="project" value="InterPro"/>
</dbReference>
<evidence type="ECO:0000259" key="7">
    <source>
        <dbReference type="PROSITE" id="PS50041"/>
    </source>
</evidence>
<feature type="domain" description="C-type lectin" evidence="7">
    <location>
        <begin position="34"/>
        <end position="150"/>
    </location>
</feature>
<dbReference type="PANTHER" id="PTHR48071:SF18">
    <property type="entry name" value="DELETED IN MALIGNANT BRAIN TUMORS 1 PROTEIN-RELATED"/>
    <property type="match status" value="1"/>
</dbReference>
<dbReference type="AlphaFoldDB" id="A0A6J8CV90"/>
<reference evidence="9 10" key="1">
    <citation type="submission" date="2020-06" db="EMBL/GenBank/DDBJ databases">
        <authorList>
            <person name="Li R."/>
            <person name="Bekaert M."/>
        </authorList>
    </citation>
    <scope>NUCLEOTIDE SEQUENCE [LARGE SCALE GENOMIC DNA]</scope>
    <source>
        <strain evidence="10">wild</strain>
    </source>
</reference>
<dbReference type="Gene3D" id="3.10.250.10">
    <property type="entry name" value="SRCR-like domain"/>
    <property type="match status" value="2"/>
</dbReference>
<dbReference type="PROSITE" id="PS00615">
    <property type="entry name" value="C_TYPE_LECTIN_1"/>
    <property type="match status" value="1"/>
</dbReference>
<dbReference type="SUPFAM" id="SSF56436">
    <property type="entry name" value="C-type lectin-like"/>
    <property type="match status" value="1"/>
</dbReference>
<name>A0A6J8CV90_MYTCO</name>
<dbReference type="InterPro" id="IPR036772">
    <property type="entry name" value="SRCR-like_dom_sf"/>
</dbReference>
<dbReference type="FunFam" id="3.10.250.10:FF:000007">
    <property type="entry name" value="Soluble scavenger receptor cysteine-rich domain-containing protein SSC5D"/>
    <property type="match status" value="1"/>
</dbReference>
<feature type="domain" description="SRCR" evidence="8">
    <location>
        <begin position="172"/>
        <end position="275"/>
    </location>
</feature>
<evidence type="ECO:0000256" key="6">
    <source>
        <dbReference type="PROSITE-ProRule" id="PRU00196"/>
    </source>
</evidence>
<evidence type="ECO:0000313" key="9">
    <source>
        <dbReference type="EMBL" id="CAC5399581.1"/>
    </source>
</evidence>
<feature type="domain" description="SRCR" evidence="8">
    <location>
        <begin position="281"/>
        <end position="382"/>
    </location>
</feature>
<evidence type="ECO:0000256" key="3">
    <source>
        <dbReference type="ARBA" id="ARBA00023157"/>
    </source>
</evidence>
<feature type="disulfide bond" evidence="6">
    <location>
        <begin position="244"/>
        <end position="254"/>
    </location>
</feature>
<evidence type="ECO:0000313" key="10">
    <source>
        <dbReference type="Proteomes" id="UP000507470"/>
    </source>
</evidence>
<dbReference type="InterPro" id="IPR036514">
    <property type="entry name" value="SGNH_hydro_sf"/>
</dbReference>
<dbReference type="SUPFAM" id="SSF56487">
    <property type="entry name" value="SRCR-like"/>
    <property type="match status" value="2"/>
</dbReference>
<dbReference type="SMART" id="SM00202">
    <property type="entry name" value="SR"/>
    <property type="match status" value="2"/>
</dbReference>
<keyword evidence="4" id="KW-0675">Receptor</keyword>
<dbReference type="Proteomes" id="UP000507470">
    <property type="component" value="Unassembled WGS sequence"/>
</dbReference>
<dbReference type="InterPro" id="IPR001304">
    <property type="entry name" value="C-type_lectin-like"/>
</dbReference>
<dbReference type="FunFam" id="3.10.250.10:FF:000006">
    <property type="entry name" value="neurotrypsin isoform X2"/>
    <property type="match status" value="1"/>
</dbReference>
<comment type="caution">
    <text evidence="6">Lacks conserved residue(s) required for the propagation of feature annotation.</text>
</comment>
<dbReference type="InterPro" id="IPR018378">
    <property type="entry name" value="C-type_lectin_CS"/>
</dbReference>
<dbReference type="InterPro" id="IPR016186">
    <property type="entry name" value="C-type_lectin-like/link_sf"/>
</dbReference>
<evidence type="ECO:0000259" key="8">
    <source>
        <dbReference type="PROSITE" id="PS50287"/>
    </source>
</evidence>
<keyword evidence="5" id="KW-0325">Glycoprotein</keyword>